<dbReference type="AlphaFoldDB" id="A0A0N5CTM7"/>
<protein>
    <submittedName>
        <fullName evidence="1 3">Uncharacterized protein</fullName>
    </submittedName>
</protein>
<name>A0A0N5CTM7_THECL</name>
<reference evidence="3" key="1">
    <citation type="submission" date="2017-02" db="UniProtKB">
        <authorList>
            <consortium name="WormBaseParasite"/>
        </authorList>
    </citation>
    <scope>IDENTIFICATION</scope>
</reference>
<gene>
    <name evidence="1" type="ORF">TCLT_LOCUS3578</name>
</gene>
<keyword evidence="2" id="KW-1185">Reference proteome</keyword>
<organism evidence="3">
    <name type="scientific">Thelazia callipaeda</name>
    <name type="common">Oriental eyeworm</name>
    <name type="synonym">Parasitic nematode</name>
    <dbReference type="NCBI Taxonomy" id="103827"/>
    <lineage>
        <taxon>Eukaryota</taxon>
        <taxon>Metazoa</taxon>
        <taxon>Ecdysozoa</taxon>
        <taxon>Nematoda</taxon>
        <taxon>Chromadorea</taxon>
        <taxon>Rhabditida</taxon>
        <taxon>Spirurina</taxon>
        <taxon>Spiruromorpha</taxon>
        <taxon>Thelazioidea</taxon>
        <taxon>Thelaziidae</taxon>
        <taxon>Thelazia</taxon>
    </lineage>
</organism>
<sequence length="40" mass="4667">MTVSHKNNYKSIHYKKQYFCGGMNKGFVLLIQSSKESLQE</sequence>
<dbReference type="Proteomes" id="UP000276776">
    <property type="component" value="Unassembled WGS sequence"/>
</dbReference>
<evidence type="ECO:0000313" key="3">
    <source>
        <dbReference type="WBParaSite" id="TCLT_0000358801-mRNA-1"/>
    </source>
</evidence>
<reference evidence="1 2" key="2">
    <citation type="submission" date="2018-11" db="EMBL/GenBank/DDBJ databases">
        <authorList>
            <consortium name="Pathogen Informatics"/>
        </authorList>
    </citation>
    <scope>NUCLEOTIDE SEQUENCE [LARGE SCALE GENOMIC DNA]</scope>
</reference>
<dbReference type="WBParaSite" id="TCLT_0000358801-mRNA-1">
    <property type="protein sequence ID" value="TCLT_0000358801-mRNA-1"/>
    <property type="gene ID" value="TCLT_0000358801"/>
</dbReference>
<evidence type="ECO:0000313" key="2">
    <source>
        <dbReference type="Proteomes" id="UP000276776"/>
    </source>
</evidence>
<dbReference type="EMBL" id="UYYF01001839">
    <property type="protein sequence ID" value="VDN00157.1"/>
    <property type="molecule type" value="Genomic_DNA"/>
</dbReference>
<proteinExistence type="predicted"/>
<accession>A0A0N5CTM7</accession>
<evidence type="ECO:0000313" key="1">
    <source>
        <dbReference type="EMBL" id="VDN00157.1"/>
    </source>
</evidence>